<evidence type="ECO:0000313" key="6">
    <source>
        <dbReference type="Proteomes" id="UP000092460"/>
    </source>
</evidence>
<sequence>MRAKWRKKRMRRLKRKRRKMRARSKGFDVQILISVNKAEEREIICRVSHIFYQVNIAVPLWEHLLDEDFLYVI</sequence>
<keyword evidence="1 4" id="KW-0689">Ribosomal protein</keyword>
<protein>
    <recommendedName>
        <fullName evidence="4">60S ribosomal protein L41</fullName>
    </recommendedName>
</protein>
<accession>A0A1B0BSK3</accession>
<dbReference type="InterPro" id="IPR007836">
    <property type="entry name" value="Ribosomal_eS32"/>
</dbReference>
<dbReference type="AlphaFoldDB" id="A0A1B0BSK3"/>
<dbReference type="GO" id="GO:1990904">
    <property type="term" value="C:ribonucleoprotein complex"/>
    <property type="evidence" value="ECO:0007669"/>
    <property type="project" value="UniProtKB-KW"/>
</dbReference>
<evidence type="ECO:0000256" key="1">
    <source>
        <dbReference type="ARBA" id="ARBA00022980"/>
    </source>
</evidence>
<proteinExistence type="inferred from homology"/>
<reference evidence="6" key="1">
    <citation type="submission" date="2015-01" db="EMBL/GenBank/DDBJ databases">
        <authorList>
            <person name="Aksoy S."/>
            <person name="Warren W."/>
            <person name="Wilson R.K."/>
        </authorList>
    </citation>
    <scope>NUCLEOTIDE SEQUENCE [LARGE SCALE GENOMIC DNA]</scope>
    <source>
        <strain evidence="6">IAEA</strain>
    </source>
</reference>
<dbReference type="GO" id="GO:0003735">
    <property type="term" value="F:structural constituent of ribosome"/>
    <property type="evidence" value="ECO:0007669"/>
    <property type="project" value="UniProtKB-UniRule"/>
</dbReference>
<reference evidence="5" key="2">
    <citation type="submission" date="2020-05" db="UniProtKB">
        <authorList>
            <consortium name="EnsemblMetazoa"/>
        </authorList>
    </citation>
    <scope>IDENTIFICATION</scope>
    <source>
        <strain evidence="5">IAEA</strain>
    </source>
</reference>
<evidence type="ECO:0000313" key="5">
    <source>
        <dbReference type="EnsemblMetazoa" id="GPPI039289-PA"/>
    </source>
</evidence>
<evidence type="ECO:0000256" key="3">
    <source>
        <dbReference type="ARBA" id="ARBA00043969"/>
    </source>
</evidence>
<dbReference type="VEuPathDB" id="VectorBase:GPPI039289"/>
<comment type="similarity">
    <text evidence="3 4">Belongs to the eukaryotic ribosomal protein eS32 family.</text>
</comment>
<organism evidence="5 6">
    <name type="scientific">Glossina palpalis gambiensis</name>
    <dbReference type="NCBI Taxonomy" id="67801"/>
    <lineage>
        <taxon>Eukaryota</taxon>
        <taxon>Metazoa</taxon>
        <taxon>Ecdysozoa</taxon>
        <taxon>Arthropoda</taxon>
        <taxon>Hexapoda</taxon>
        <taxon>Insecta</taxon>
        <taxon>Pterygota</taxon>
        <taxon>Neoptera</taxon>
        <taxon>Endopterygota</taxon>
        <taxon>Diptera</taxon>
        <taxon>Brachycera</taxon>
        <taxon>Muscomorpha</taxon>
        <taxon>Hippoboscoidea</taxon>
        <taxon>Glossinidae</taxon>
        <taxon>Glossina</taxon>
    </lineage>
</organism>
<evidence type="ECO:0000256" key="4">
    <source>
        <dbReference type="RuleBase" id="RU368055"/>
    </source>
</evidence>
<dbReference type="Pfam" id="PF05162">
    <property type="entry name" value="Ribosomal_L41"/>
    <property type="match status" value="1"/>
</dbReference>
<dbReference type="Proteomes" id="UP000092460">
    <property type="component" value="Unassembled WGS sequence"/>
</dbReference>
<comment type="subunit">
    <text evidence="4">Component of the large ribosomal subunit.</text>
</comment>
<keyword evidence="6" id="KW-1185">Reference proteome</keyword>
<dbReference type="GO" id="GO:0006412">
    <property type="term" value="P:translation"/>
    <property type="evidence" value="ECO:0007669"/>
    <property type="project" value="InterPro"/>
</dbReference>
<dbReference type="GO" id="GO:0005840">
    <property type="term" value="C:ribosome"/>
    <property type="evidence" value="ECO:0007669"/>
    <property type="project" value="UniProtKB-KW"/>
</dbReference>
<keyword evidence="2 4" id="KW-0687">Ribonucleoprotein</keyword>
<name>A0A1B0BSK3_9MUSC</name>
<dbReference type="EnsemblMetazoa" id="GPPI039289-RA">
    <property type="protein sequence ID" value="GPPI039289-PA"/>
    <property type="gene ID" value="GPPI039289"/>
</dbReference>
<dbReference type="EMBL" id="JXJN01019754">
    <property type="status" value="NOT_ANNOTATED_CDS"/>
    <property type="molecule type" value="Genomic_DNA"/>
</dbReference>
<evidence type="ECO:0000256" key="2">
    <source>
        <dbReference type="ARBA" id="ARBA00023274"/>
    </source>
</evidence>